<accession>A0AAE1GAU4</accession>
<evidence type="ECO:0000313" key="3">
    <source>
        <dbReference type="Proteomes" id="UP001286313"/>
    </source>
</evidence>
<reference evidence="2" key="1">
    <citation type="submission" date="2023-10" db="EMBL/GenBank/DDBJ databases">
        <title>Genome assemblies of two species of porcelain crab, Petrolisthes cinctipes and Petrolisthes manimaculis (Anomura: Porcellanidae).</title>
        <authorList>
            <person name="Angst P."/>
        </authorList>
    </citation>
    <scope>NUCLEOTIDE SEQUENCE</scope>
    <source>
        <strain evidence="2">PB745_01</strain>
        <tissue evidence="2">Gill</tissue>
    </source>
</reference>
<evidence type="ECO:0000313" key="2">
    <source>
        <dbReference type="EMBL" id="KAK3889275.1"/>
    </source>
</evidence>
<protein>
    <submittedName>
        <fullName evidence="2">Uncharacterized protein</fullName>
    </submittedName>
</protein>
<proteinExistence type="predicted"/>
<organism evidence="2 3">
    <name type="scientific">Petrolisthes cinctipes</name>
    <name type="common">Flat porcelain crab</name>
    <dbReference type="NCBI Taxonomy" id="88211"/>
    <lineage>
        <taxon>Eukaryota</taxon>
        <taxon>Metazoa</taxon>
        <taxon>Ecdysozoa</taxon>
        <taxon>Arthropoda</taxon>
        <taxon>Crustacea</taxon>
        <taxon>Multicrustacea</taxon>
        <taxon>Malacostraca</taxon>
        <taxon>Eumalacostraca</taxon>
        <taxon>Eucarida</taxon>
        <taxon>Decapoda</taxon>
        <taxon>Pleocyemata</taxon>
        <taxon>Anomura</taxon>
        <taxon>Galatheoidea</taxon>
        <taxon>Porcellanidae</taxon>
        <taxon>Petrolisthes</taxon>
    </lineage>
</organism>
<gene>
    <name evidence="2" type="ORF">Pcinc_006719</name>
</gene>
<sequence>MRYFLCDTLLILPARVPGRCQGVCVDGRGTDIRAKDATEPKERRARCGRRARGATNLLQRSTKMIVTRGQRRGTQPGCPAEDEPREEDDSHEEADQEDNKRMTPMKITTKRITRR</sequence>
<feature type="compositionally biased region" description="Acidic residues" evidence="1">
    <location>
        <begin position="80"/>
        <end position="96"/>
    </location>
</feature>
<dbReference type="AlphaFoldDB" id="A0AAE1GAU4"/>
<dbReference type="EMBL" id="JAWQEG010000500">
    <property type="protein sequence ID" value="KAK3889275.1"/>
    <property type="molecule type" value="Genomic_DNA"/>
</dbReference>
<keyword evidence="3" id="KW-1185">Reference proteome</keyword>
<evidence type="ECO:0000256" key="1">
    <source>
        <dbReference type="SAM" id="MobiDB-lite"/>
    </source>
</evidence>
<dbReference type="Proteomes" id="UP001286313">
    <property type="component" value="Unassembled WGS sequence"/>
</dbReference>
<feature type="region of interest" description="Disordered" evidence="1">
    <location>
        <begin position="67"/>
        <end position="115"/>
    </location>
</feature>
<comment type="caution">
    <text evidence="2">The sequence shown here is derived from an EMBL/GenBank/DDBJ whole genome shotgun (WGS) entry which is preliminary data.</text>
</comment>
<name>A0AAE1GAU4_PETCI</name>